<dbReference type="InterPro" id="IPR023214">
    <property type="entry name" value="HAD_sf"/>
</dbReference>
<dbReference type="PANTHER" id="PTHR43434:SF1">
    <property type="entry name" value="PHOSPHOGLYCOLATE PHOSPHATASE"/>
    <property type="match status" value="1"/>
</dbReference>
<evidence type="ECO:0000313" key="5">
    <source>
        <dbReference type="EMBL" id="SLN28167.1"/>
    </source>
</evidence>
<keyword evidence="6" id="KW-1185">Reference proteome</keyword>
<evidence type="ECO:0000256" key="1">
    <source>
        <dbReference type="ARBA" id="ARBA00000830"/>
    </source>
</evidence>
<proteinExistence type="inferred from homology"/>
<dbReference type="GO" id="GO:0006281">
    <property type="term" value="P:DNA repair"/>
    <property type="evidence" value="ECO:0007669"/>
    <property type="project" value="TreeGrafter"/>
</dbReference>
<dbReference type="InterPro" id="IPR006439">
    <property type="entry name" value="HAD-SF_hydro_IA"/>
</dbReference>
<dbReference type="EMBL" id="FWFZ01000003">
    <property type="protein sequence ID" value="SLN28167.1"/>
    <property type="molecule type" value="Genomic_DNA"/>
</dbReference>
<name>A0A1Y5S226_9RHOB</name>
<dbReference type="AlphaFoldDB" id="A0A1Y5S226"/>
<dbReference type="Gene3D" id="1.10.150.240">
    <property type="entry name" value="Putative phosphatase, domain 2"/>
    <property type="match status" value="1"/>
</dbReference>
<dbReference type="SUPFAM" id="SSF56784">
    <property type="entry name" value="HAD-like"/>
    <property type="match status" value="1"/>
</dbReference>
<dbReference type="Pfam" id="PF13419">
    <property type="entry name" value="HAD_2"/>
    <property type="match status" value="1"/>
</dbReference>
<evidence type="ECO:0000256" key="2">
    <source>
        <dbReference type="ARBA" id="ARBA00004818"/>
    </source>
</evidence>
<dbReference type="InterPro" id="IPR023198">
    <property type="entry name" value="PGP-like_dom2"/>
</dbReference>
<comment type="catalytic activity">
    <reaction evidence="1">
        <text>2-phosphoglycolate + H2O = glycolate + phosphate</text>
        <dbReference type="Rhea" id="RHEA:14369"/>
        <dbReference type="ChEBI" id="CHEBI:15377"/>
        <dbReference type="ChEBI" id="CHEBI:29805"/>
        <dbReference type="ChEBI" id="CHEBI:43474"/>
        <dbReference type="ChEBI" id="CHEBI:58033"/>
        <dbReference type="EC" id="3.1.3.18"/>
    </reaction>
</comment>
<dbReference type="InterPro" id="IPR036412">
    <property type="entry name" value="HAD-like_sf"/>
</dbReference>
<dbReference type="SFLD" id="SFLDS00003">
    <property type="entry name" value="Haloacid_Dehalogenase"/>
    <property type="match status" value="1"/>
</dbReference>
<comment type="similarity">
    <text evidence="3">Belongs to the HAD-like hydrolase superfamily. CbbY/CbbZ/Gph/YieH family.</text>
</comment>
<gene>
    <name evidence="5" type="primary">gph_1</name>
    <name evidence="5" type="ORF">ROA7023_00940</name>
</gene>
<protein>
    <recommendedName>
        <fullName evidence="4">phosphoglycolate phosphatase</fullName>
        <ecNumber evidence="4">3.1.3.18</ecNumber>
    </recommendedName>
</protein>
<dbReference type="RefSeq" id="WP_085877853.1">
    <property type="nucleotide sequence ID" value="NZ_FWFZ01000003.1"/>
</dbReference>
<sequence length="250" mass="25348">MSTGPEGRAPRPNDGPGGPVTLAGVVFDKDGTLYDFNATWGSWTMGLLTEEAGGDPDTVAALAEMLGYDTGARRFRRDSIVVAHTADEVAEVILPLLPPQPKSALVARMNARAATAPQVEAVDLGPFLDGLAARGLALGVATNDAEAPARAHLATSGIEARFRFIAGADSGFGHKPGPGQLVAFCQAVGLAPGAVVMVGDSAHDLLAGRAAGMVCVGVLTGLATRADLAPLADVVLPSIAGLPAWLDAQP</sequence>
<dbReference type="NCBIfam" id="TIGR01549">
    <property type="entry name" value="HAD-SF-IA-v1"/>
    <property type="match status" value="1"/>
</dbReference>
<dbReference type="SFLD" id="SFLDG01129">
    <property type="entry name" value="C1.5:_HAD__Beta-PGM__Phosphata"/>
    <property type="match status" value="1"/>
</dbReference>
<dbReference type="InterPro" id="IPR041492">
    <property type="entry name" value="HAD_2"/>
</dbReference>
<dbReference type="GO" id="GO:0008967">
    <property type="term" value="F:phosphoglycolate phosphatase activity"/>
    <property type="evidence" value="ECO:0007669"/>
    <property type="project" value="UniProtKB-EC"/>
</dbReference>
<evidence type="ECO:0000256" key="3">
    <source>
        <dbReference type="ARBA" id="ARBA00006171"/>
    </source>
</evidence>
<reference evidence="5 6" key="1">
    <citation type="submission" date="2017-03" db="EMBL/GenBank/DDBJ databases">
        <authorList>
            <person name="Afonso C.L."/>
            <person name="Miller P.J."/>
            <person name="Scott M.A."/>
            <person name="Spackman E."/>
            <person name="Goraichik I."/>
            <person name="Dimitrov K.M."/>
            <person name="Suarez D.L."/>
            <person name="Swayne D.E."/>
        </authorList>
    </citation>
    <scope>NUCLEOTIDE SEQUENCE [LARGE SCALE GENOMIC DNA]</scope>
    <source>
        <strain evidence="5 6">CECT 7023</strain>
    </source>
</reference>
<dbReference type="OrthoDB" id="9797743at2"/>
<comment type="pathway">
    <text evidence="2">Organic acid metabolism; glycolate biosynthesis; glycolate from 2-phosphoglycolate: step 1/1.</text>
</comment>
<dbReference type="Gene3D" id="3.40.50.1000">
    <property type="entry name" value="HAD superfamily/HAD-like"/>
    <property type="match status" value="1"/>
</dbReference>
<dbReference type="CDD" id="cd01427">
    <property type="entry name" value="HAD_like"/>
    <property type="match status" value="1"/>
</dbReference>
<organism evidence="5 6">
    <name type="scientific">Roseisalinus antarcticus</name>
    <dbReference type="NCBI Taxonomy" id="254357"/>
    <lineage>
        <taxon>Bacteria</taxon>
        <taxon>Pseudomonadati</taxon>
        <taxon>Pseudomonadota</taxon>
        <taxon>Alphaproteobacteria</taxon>
        <taxon>Rhodobacterales</taxon>
        <taxon>Roseobacteraceae</taxon>
        <taxon>Roseisalinus</taxon>
    </lineage>
</organism>
<dbReference type="EC" id="3.1.3.18" evidence="4"/>
<evidence type="ECO:0000256" key="4">
    <source>
        <dbReference type="ARBA" id="ARBA00013078"/>
    </source>
</evidence>
<accession>A0A1Y5S226</accession>
<dbReference type="PANTHER" id="PTHR43434">
    <property type="entry name" value="PHOSPHOGLYCOLATE PHOSPHATASE"/>
    <property type="match status" value="1"/>
</dbReference>
<dbReference type="Proteomes" id="UP000193900">
    <property type="component" value="Unassembled WGS sequence"/>
</dbReference>
<dbReference type="InterPro" id="IPR050155">
    <property type="entry name" value="HAD-like_hydrolase_sf"/>
</dbReference>
<keyword evidence="5" id="KW-0378">Hydrolase</keyword>
<evidence type="ECO:0000313" key="6">
    <source>
        <dbReference type="Proteomes" id="UP000193900"/>
    </source>
</evidence>